<feature type="non-terminal residue" evidence="2">
    <location>
        <position position="208"/>
    </location>
</feature>
<dbReference type="CDD" id="cd02042">
    <property type="entry name" value="ParAB_family"/>
    <property type="match status" value="1"/>
</dbReference>
<reference evidence="2 3" key="1">
    <citation type="submission" date="2017-11" db="EMBL/GenBank/DDBJ databases">
        <title>Draft genome sequence of environmental isolate Aeromonas cavernicola sp. nov. MDC 2508.</title>
        <authorList>
            <person name="Colston S.M."/>
            <person name="Navarro A."/>
            <person name="Martinez-Murcia A.J."/>
            <person name="Graf J."/>
        </authorList>
    </citation>
    <scope>NUCLEOTIDE SEQUENCE [LARGE SCALE GENOMIC DNA]</scope>
    <source>
        <strain evidence="2 3">MDC 2508</strain>
    </source>
</reference>
<dbReference type="PANTHER" id="PTHR13696:SF52">
    <property type="entry name" value="PARA FAMILY PROTEIN CT_582"/>
    <property type="match status" value="1"/>
</dbReference>
<dbReference type="InterPro" id="IPR027417">
    <property type="entry name" value="P-loop_NTPase"/>
</dbReference>
<dbReference type="EMBL" id="PGGC01000311">
    <property type="protein sequence ID" value="PJG57296.1"/>
    <property type="molecule type" value="Genomic_DNA"/>
</dbReference>
<sequence length="208" mass="23118">MKWQCRDLFGSCVANSQAMRERISLETVGTNSPAGRYIARRFTVPEAAKLVKVTPQAIYAAHREGRLPPADTDANGRKLGYTLAQLDGMRQLFGTHPWRKHAISVAVASNKGGSYKSSVVVHTAQCAALMGYRVLVIDTDPQGTLGEYFGYTAKWVDAGRTIAPWMFGKAESLDYAIHPTCWPRLDLLPANQELQRIDREMADMDLPY</sequence>
<feature type="domain" description="AAA" evidence="1">
    <location>
        <begin position="105"/>
        <end position="203"/>
    </location>
</feature>
<gene>
    <name evidence="2" type="ORF">CUC53_18770</name>
</gene>
<dbReference type="Pfam" id="PF13614">
    <property type="entry name" value="AAA_31"/>
    <property type="match status" value="1"/>
</dbReference>
<keyword evidence="3" id="KW-1185">Reference proteome</keyword>
<dbReference type="PANTHER" id="PTHR13696">
    <property type="entry name" value="P-LOOP CONTAINING NUCLEOSIDE TRIPHOSPHATE HYDROLASE"/>
    <property type="match status" value="1"/>
</dbReference>
<evidence type="ECO:0000313" key="3">
    <source>
        <dbReference type="Proteomes" id="UP000235861"/>
    </source>
</evidence>
<dbReference type="Proteomes" id="UP000235861">
    <property type="component" value="Unassembled WGS sequence"/>
</dbReference>
<dbReference type="InterPro" id="IPR050678">
    <property type="entry name" value="DNA_Partitioning_ATPase"/>
</dbReference>
<comment type="caution">
    <text evidence="2">The sequence shown here is derived from an EMBL/GenBank/DDBJ whole genome shotgun (WGS) entry which is preliminary data.</text>
</comment>
<name>A0A2H9TZR3_9GAMM</name>
<accession>A0A2H9TZR3</accession>
<protein>
    <recommendedName>
        <fullName evidence="1">AAA domain-containing protein</fullName>
    </recommendedName>
</protein>
<evidence type="ECO:0000259" key="1">
    <source>
        <dbReference type="Pfam" id="PF13614"/>
    </source>
</evidence>
<dbReference type="Gene3D" id="3.40.50.300">
    <property type="entry name" value="P-loop containing nucleotide triphosphate hydrolases"/>
    <property type="match status" value="1"/>
</dbReference>
<organism evidence="2 3">
    <name type="scientific">Aeromonas cavernicola</name>
    <dbReference type="NCBI Taxonomy" id="1006623"/>
    <lineage>
        <taxon>Bacteria</taxon>
        <taxon>Pseudomonadati</taxon>
        <taxon>Pseudomonadota</taxon>
        <taxon>Gammaproteobacteria</taxon>
        <taxon>Aeromonadales</taxon>
        <taxon>Aeromonadaceae</taxon>
        <taxon>Aeromonas</taxon>
    </lineage>
</organism>
<evidence type="ECO:0000313" key="2">
    <source>
        <dbReference type="EMBL" id="PJG57296.1"/>
    </source>
</evidence>
<dbReference type="AlphaFoldDB" id="A0A2H9TZR3"/>
<proteinExistence type="predicted"/>
<dbReference type="InterPro" id="IPR025669">
    <property type="entry name" value="AAA_dom"/>
</dbReference>
<dbReference type="SUPFAM" id="SSF52540">
    <property type="entry name" value="P-loop containing nucleoside triphosphate hydrolases"/>
    <property type="match status" value="1"/>
</dbReference>
<dbReference type="OrthoDB" id="8950613at2"/>